<dbReference type="GO" id="GO:0016989">
    <property type="term" value="F:sigma factor antagonist activity"/>
    <property type="evidence" value="ECO:0007669"/>
    <property type="project" value="TreeGrafter"/>
</dbReference>
<keyword evidence="2" id="KW-0812">Transmembrane</keyword>
<dbReference type="AlphaFoldDB" id="A0AAJ2QXV3"/>
<evidence type="ECO:0000313" key="6">
    <source>
        <dbReference type="Proteomes" id="UP001287445"/>
    </source>
</evidence>
<organism evidence="5 6">
    <name type="scientific">Delftia acidovorans</name>
    <name type="common">Pseudomonas acidovorans</name>
    <name type="synonym">Comamonas acidovorans</name>
    <dbReference type="NCBI Taxonomy" id="80866"/>
    <lineage>
        <taxon>Bacteria</taxon>
        <taxon>Pseudomonadati</taxon>
        <taxon>Pseudomonadota</taxon>
        <taxon>Betaproteobacteria</taxon>
        <taxon>Burkholderiales</taxon>
        <taxon>Comamonadaceae</taxon>
        <taxon>Delftia</taxon>
    </lineage>
</organism>
<feature type="domain" description="FecR protein" evidence="3">
    <location>
        <begin position="137"/>
        <end position="228"/>
    </location>
</feature>
<evidence type="ECO:0000313" key="5">
    <source>
        <dbReference type="EMBL" id="MDX4953498.1"/>
    </source>
</evidence>
<evidence type="ECO:0000256" key="2">
    <source>
        <dbReference type="SAM" id="Phobius"/>
    </source>
</evidence>
<keyword evidence="2" id="KW-1133">Transmembrane helix</keyword>
<dbReference type="Pfam" id="PF16220">
    <property type="entry name" value="DUF4880"/>
    <property type="match status" value="1"/>
</dbReference>
<reference evidence="5" key="1">
    <citation type="submission" date="2023-11" db="EMBL/GenBank/DDBJ databases">
        <title>Identification and selenium tolerance of Delftia acidovorans R3-25.</title>
        <authorList>
            <person name="Zhang S."/>
            <person name="Liu Y."/>
            <person name="Guo Y."/>
        </authorList>
    </citation>
    <scope>NUCLEOTIDE SEQUENCE</scope>
    <source>
        <strain evidence="5">R3-25</strain>
    </source>
</reference>
<dbReference type="EMBL" id="JAWWMZ010000003">
    <property type="protein sequence ID" value="MDX4953498.1"/>
    <property type="molecule type" value="Genomic_DNA"/>
</dbReference>
<feature type="region of interest" description="Disordered" evidence="1">
    <location>
        <begin position="72"/>
        <end position="103"/>
    </location>
</feature>
<dbReference type="PIRSF" id="PIRSF018266">
    <property type="entry name" value="FecR"/>
    <property type="match status" value="1"/>
</dbReference>
<dbReference type="Pfam" id="PF04773">
    <property type="entry name" value="FecR"/>
    <property type="match status" value="1"/>
</dbReference>
<keyword evidence="2" id="KW-0472">Membrane</keyword>
<proteinExistence type="predicted"/>
<evidence type="ECO:0000259" key="4">
    <source>
        <dbReference type="Pfam" id="PF16220"/>
    </source>
</evidence>
<accession>A0AAJ2QXV3</accession>
<dbReference type="PANTHER" id="PTHR30273:SF2">
    <property type="entry name" value="PROTEIN FECR"/>
    <property type="match status" value="1"/>
</dbReference>
<dbReference type="InterPro" id="IPR012373">
    <property type="entry name" value="Ferrdict_sens_TM"/>
</dbReference>
<sequence>MSGRAERMPGAGPDDDALAEQAAQWLVALTGDDESECATARAGFEAWKRADPRHAAAALDMEQFLDRLQAARSGPAGSRPARAALDASGSAGRKQDGQTRRARRTRRAGAALMLAAVLALPAWVALQAWPPGYLMADLRTATGQWQTRALADGTRITLASGSAVNLRYDEQRRTVELVQGEILVDVARDASRPFVVETAQGSLRALGTRFVVDRQADATVLSVLESRVAAQAAAGGQDSATVDAGQRVRITDHGLGPVQAMDARGLADAWRQHQLVVSDQPLAEVLDALARHRPGHIRYDSAQIHHLRVSAVLPLDDTDRALQLLMSSFPELRIRKLTPWLVLVDAPGP</sequence>
<dbReference type="InterPro" id="IPR032623">
    <property type="entry name" value="FecR_N"/>
</dbReference>
<gene>
    <name evidence="5" type="ORF">SGN30_08690</name>
</gene>
<comment type="caution">
    <text evidence="5">The sequence shown here is derived from an EMBL/GenBank/DDBJ whole genome shotgun (WGS) entry which is preliminary data.</text>
</comment>
<dbReference type="RefSeq" id="WP_319072954.1">
    <property type="nucleotide sequence ID" value="NZ_JAWWMZ010000003.1"/>
</dbReference>
<protein>
    <submittedName>
        <fullName evidence="5">FecR domain-containing protein</fullName>
    </submittedName>
</protein>
<dbReference type="PANTHER" id="PTHR30273">
    <property type="entry name" value="PERIPLASMIC SIGNAL SENSOR AND SIGMA FACTOR ACTIVATOR FECR-RELATED"/>
    <property type="match status" value="1"/>
</dbReference>
<evidence type="ECO:0000259" key="3">
    <source>
        <dbReference type="Pfam" id="PF04773"/>
    </source>
</evidence>
<dbReference type="InterPro" id="IPR006860">
    <property type="entry name" value="FecR"/>
</dbReference>
<dbReference type="Gene3D" id="2.60.120.1440">
    <property type="match status" value="1"/>
</dbReference>
<feature type="transmembrane region" description="Helical" evidence="2">
    <location>
        <begin position="108"/>
        <end position="129"/>
    </location>
</feature>
<name>A0AAJ2QXV3_DELAC</name>
<evidence type="ECO:0000256" key="1">
    <source>
        <dbReference type="SAM" id="MobiDB-lite"/>
    </source>
</evidence>
<dbReference type="Proteomes" id="UP001287445">
    <property type="component" value="Unassembled WGS sequence"/>
</dbReference>
<feature type="domain" description="FecR N-terminal" evidence="4">
    <location>
        <begin position="20"/>
        <end position="63"/>
    </location>
</feature>